<dbReference type="SMART" id="SM00901">
    <property type="entry name" value="FRG"/>
    <property type="match status" value="1"/>
</dbReference>
<name>A0A0G9K3T2_9BACT</name>
<accession>A0A0G9K3T2</accession>
<protein>
    <recommendedName>
        <fullName evidence="1">FRG domain-containing protein</fullName>
    </recommendedName>
</protein>
<dbReference type="InterPro" id="IPR014966">
    <property type="entry name" value="FRG-dom"/>
</dbReference>
<organism evidence="2 3">
    <name type="scientific">Aliarcobacter butzleri L348</name>
    <dbReference type="NCBI Taxonomy" id="1447256"/>
    <lineage>
        <taxon>Bacteria</taxon>
        <taxon>Pseudomonadati</taxon>
        <taxon>Campylobacterota</taxon>
        <taxon>Epsilonproteobacteria</taxon>
        <taxon>Campylobacterales</taxon>
        <taxon>Arcobacteraceae</taxon>
        <taxon>Aliarcobacter</taxon>
    </lineage>
</organism>
<dbReference type="Pfam" id="PF08867">
    <property type="entry name" value="FRG"/>
    <property type="match status" value="1"/>
</dbReference>
<gene>
    <name evidence="2" type="ORF">AA20_07820</name>
</gene>
<dbReference type="PATRIC" id="fig|1447256.3.peg.1523"/>
<comment type="caution">
    <text evidence="2">The sequence shown here is derived from an EMBL/GenBank/DDBJ whole genome shotgun (WGS) entry which is preliminary data.</text>
</comment>
<evidence type="ECO:0000313" key="2">
    <source>
        <dbReference type="EMBL" id="KLD98862.1"/>
    </source>
</evidence>
<dbReference type="EMBL" id="JAIQ01000111">
    <property type="protein sequence ID" value="KLD98862.1"/>
    <property type="molecule type" value="Genomic_DNA"/>
</dbReference>
<dbReference type="AlphaFoldDB" id="A0A0G9K3T2"/>
<evidence type="ECO:0000313" key="3">
    <source>
        <dbReference type="Proteomes" id="UP000035514"/>
    </source>
</evidence>
<reference evidence="2 3" key="1">
    <citation type="submission" date="2014-01" db="EMBL/GenBank/DDBJ databases">
        <title>Development of a Comparative Genomic Fingerprinting Assay for High Resolution Genotyping of Arcobacter butzleri.</title>
        <authorList>
            <person name="Webb A.L."/>
            <person name="Inglis G.D."/>
            <person name="Kruczkiewicz P."/>
            <person name="Selinger L.B."/>
            <person name="Taboada E.N."/>
        </authorList>
    </citation>
    <scope>NUCLEOTIDE SEQUENCE [LARGE SCALE GENOMIC DNA]</scope>
    <source>
        <strain evidence="2 3">L348</strain>
    </source>
</reference>
<dbReference type="RefSeq" id="WP_046996878.1">
    <property type="nucleotide sequence ID" value="NZ_JAIQ01000111.1"/>
</dbReference>
<proteinExistence type="predicted"/>
<dbReference type="Proteomes" id="UP000035514">
    <property type="component" value="Unassembled WGS sequence"/>
</dbReference>
<sequence>MICYPTLKSLKQKLQVQPINTGKQSFSFHGIVFDDIERLHAMVGVDGCIHLKSGTEFSMVQYRGQNEDFGVCKTTLDRCKSQEEQFLNICRTIAFEELLEVHPFIKYVRTLPPIGENYLCLNFTGIAQHYGLHTDYLDITNNFDVACFFATCKYENGKFYPIRNTSKPGIIYKIYEMIMPPFVENENNKDMLLEYLGWQPLPRPEQQRASVLKVAKDTNLDTISGVQKYYFKHSISQSKKIWKQFDEGKSLFPDDSAANLANECSKLNSFTKKQLNKAFERFKLWSGGNINEEQTLNSLKIEVVEQTTLNWEGLVETDFKYWENKFDETMNKVGFRFASSHLQLD</sequence>
<feature type="domain" description="FRG" evidence="1">
    <location>
        <begin position="56"/>
        <end position="160"/>
    </location>
</feature>
<evidence type="ECO:0000259" key="1">
    <source>
        <dbReference type="SMART" id="SM00901"/>
    </source>
</evidence>